<dbReference type="STRING" id="22663.A0A2I0HKS9"/>
<comment type="caution">
    <text evidence="1">The sequence shown here is derived from an EMBL/GenBank/DDBJ whole genome shotgun (WGS) entry which is preliminary data.</text>
</comment>
<name>A0A2I0HKS9_PUNGR</name>
<accession>A0A2I0HKS9</accession>
<reference evidence="1 2" key="1">
    <citation type="submission" date="2017-11" db="EMBL/GenBank/DDBJ databases">
        <title>De-novo sequencing of pomegranate (Punica granatum L.) genome.</title>
        <authorList>
            <person name="Akparov Z."/>
            <person name="Amiraslanov A."/>
            <person name="Hajiyeva S."/>
            <person name="Abbasov M."/>
            <person name="Kaur K."/>
            <person name="Hamwieh A."/>
            <person name="Solovyev V."/>
            <person name="Salamov A."/>
            <person name="Braich B."/>
            <person name="Kosarev P."/>
            <person name="Mahmoud A."/>
            <person name="Hajiyev E."/>
            <person name="Babayeva S."/>
            <person name="Izzatullayeva V."/>
            <person name="Mammadov A."/>
            <person name="Mammadov A."/>
            <person name="Sharifova S."/>
            <person name="Ojaghi J."/>
            <person name="Eynullazada K."/>
            <person name="Bayramov B."/>
            <person name="Abdulazimova A."/>
            <person name="Shahmuradov I."/>
        </authorList>
    </citation>
    <scope>NUCLEOTIDE SEQUENCE [LARGE SCALE GENOMIC DNA]</scope>
    <source>
        <strain evidence="2">cv. AG2017</strain>
        <tissue evidence="1">Leaf</tissue>
    </source>
</reference>
<gene>
    <name evidence="1" type="ORF">CRG98_047429</name>
</gene>
<evidence type="ECO:0000313" key="1">
    <source>
        <dbReference type="EMBL" id="PKI32193.1"/>
    </source>
</evidence>
<dbReference type="Proteomes" id="UP000233551">
    <property type="component" value="Unassembled WGS sequence"/>
</dbReference>
<dbReference type="AlphaFoldDB" id="A0A2I0HKS9"/>
<proteinExistence type="predicted"/>
<sequence length="116" mass="13536">MAFLIRNLQFDCQNFFCRLMSKNPNGMFCKDTFTTLMTSRNLYGSIKKSFLDIVSMSRILGSIMKVCPQFYWNIENQECFKNSSELEHNTEATARDLNVVRPRPALLVLNPQQNRN</sequence>
<evidence type="ECO:0000313" key="2">
    <source>
        <dbReference type="Proteomes" id="UP000233551"/>
    </source>
</evidence>
<dbReference type="EMBL" id="PGOL01007972">
    <property type="protein sequence ID" value="PKI32193.1"/>
    <property type="molecule type" value="Genomic_DNA"/>
</dbReference>
<protein>
    <submittedName>
        <fullName evidence="1">Uncharacterized protein</fullName>
    </submittedName>
</protein>
<organism evidence="1 2">
    <name type="scientific">Punica granatum</name>
    <name type="common">Pomegranate</name>
    <dbReference type="NCBI Taxonomy" id="22663"/>
    <lineage>
        <taxon>Eukaryota</taxon>
        <taxon>Viridiplantae</taxon>
        <taxon>Streptophyta</taxon>
        <taxon>Embryophyta</taxon>
        <taxon>Tracheophyta</taxon>
        <taxon>Spermatophyta</taxon>
        <taxon>Magnoliopsida</taxon>
        <taxon>eudicotyledons</taxon>
        <taxon>Gunneridae</taxon>
        <taxon>Pentapetalae</taxon>
        <taxon>rosids</taxon>
        <taxon>malvids</taxon>
        <taxon>Myrtales</taxon>
        <taxon>Lythraceae</taxon>
        <taxon>Punica</taxon>
    </lineage>
</organism>
<keyword evidence="2" id="KW-1185">Reference proteome</keyword>